<dbReference type="InterPro" id="IPR032694">
    <property type="entry name" value="CopC/D"/>
</dbReference>
<dbReference type="InterPro" id="IPR014756">
    <property type="entry name" value="Ig_E-set"/>
</dbReference>
<feature type="transmembrane region" description="Helical" evidence="9">
    <location>
        <begin position="249"/>
        <end position="272"/>
    </location>
</feature>
<proteinExistence type="predicted"/>
<dbReference type="Pfam" id="PF04234">
    <property type="entry name" value="CopC"/>
    <property type="match status" value="1"/>
</dbReference>
<dbReference type="RefSeq" id="WP_036650037.1">
    <property type="nucleotide sequence ID" value="NZ_JQCR01000002.1"/>
</dbReference>
<dbReference type="GO" id="GO:0046688">
    <property type="term" value="P:response to copper ion"/>
    <property type="evidence" value="ECO:0007669"/>
    <property type="project" value="InterPro"/>
</dbReference>
<keyword evidence="8 9" id="KW-0472">Membrane</keyword>
<evidence type="ECO:0000256" key="7">
    <source>
        <dbReference type="ARBA" id="ARBA00023008"/>
    </source>
</evidence>
<feature type="signal peptide" evidence="10">
    <location>
        <begin position="1"/>
        <end position="27"/>
    </location>
</feature>
<feature type="transmembrane region" description="Helical" evidence="9">
    <location>
        <begin position="402"/>
        <end position="420"/>
    </location>
</feature>
<dbReference type="AlphaFoldDB" id="A0A098MB38"/>
<evidence type="ECO:0008006" key="15">
    <source>
        <dbReference type="Google" id="ProtNLM"/>
    </source>
</evidence>
<name>A0A098MB38_9BACL</name>
<sequence length="591" mass="64126">MKQRIYNIVIVLVIVLFMLPAPVSAHAKVLQSVPAANAKLQNSPLEIKIQYSEGFNAELSKIILQDDAGKPITGKLTTGTDQWLIYQIPTLSGGAYTVKYQVLSEDTHVVEGSFTFTVAAVKPTATPVASTQPTDAAAGITTTPSPANTPKVIEPDIIIKSSSILMPVLRVMEVLAVIAAAGFIIFRYGIWSNIYKVEVPPLFSKRNERVLYIAVFVLFLLSGILQAGLLTDQLSGPGTGSFWTLWQKILTDTLVGAASWLRPAAAAVLLLTTLGSRSQGRLAFVIKLSAIFVIILLFPLTGHAYGAVSGVTYAVLSQVLHIGSAAVWFGGLIGILAAIQSRKQSALSYEQLNRLIVRFSAIALPSVIVIALSGVFLALLRLGSWNALLHSEYGRIILAKSAIVLCIWIIAAYHRLVLLPRMKNILQISTADKEQEIPRRFIVNVRTEIILAVAAFVLAGMLSTTPPPEQAVVAAPVYWHVMGESAHMSMRVNFKEDIGQTLQLDVWLPSGMGAPSGVDVQLSHSGEQDITLTVPFRFRTGGTDPYGYEGFDKYTYGAAGRYFTEKGEWKAVITFTDSKGTVHSYEKVITL</sequence>
<feature type="transmembrane region" description="Helical" evidence="9">
    <location>
        <begin position="441"/>
        <end position="462"/>
    </location>
</feature>
<accession>A0A098MB38</accession>
<feature type="transmembrane region" description="Helical" evidence="9">
    <location>
        <begin position="284"/>
        <end position="306"/>
    </location>
</feature>
<evidence type="ECO:0000256" key="8">
    <source>
        <dbReference type="ARBA" id="ARBA00023136"/>
    </source>
</evidence>
<dbReference type="GO" id="GO:0005886">
    <property type="term" value="C:plasma membrane"/>
    <property type="evidence" value="ECO:0007669"/>
    <property type="project" value="UniProtKB-SubCell"/>
</dbReference>
<evidence type="ECO:0000256" key="2">
    <source>
        <dbReference type="ARBA" id="ARBA00022475"/>
    </source>
</evidence>
<dbReference type="PANTHER" id="PTHR34820:SF4">
    <property type="entry name" value="INNER MEMBRANE PROTEIN YEBZ"/>
    <property type="match status" value="1"/>
</dbReference>
<dbReference type="eggNOG" id="COG1276">
    <property type="taxonomic scope" value="Bacteria"/>
</dbReference>
<keyword evidence="6 9" id="KW-1133">Transmembrane helix</keyword>
<evidence type="ECO:0000256" key="5">
    <source>
        <dbReference type="ARBA" id="ARBA00022729"/>
    </source>
</evidence>
<reference evidence="13 14" key="2">
    <citation type="submission" date="2014-10" db="EMBL/GenBank/DDBJ databases">
        <title>Comparative genomics of the Paenibacillus odorifer group.</title>
        <authorList>
            <person name="Tsai Y.-C."/>
            <person name="Martin N."/>
            <person name="Korlach J."/>
            <person name="Wiedmann M."/>
        </authorList>
    </citation>
    <scope>NUCLEOTIDE SEQUENCE [LARGE SCALE GENOMIC DNA]</scope>
    <source>
        <strain evidence="13 14">DSM 18334</strain>
    </source>
</reference>
<feature type="domain" description="CopC" evidence="11">
    <location>
        <begin position="26"/>
        <end position="118"/>
    </location>
</feature>
<keyword evidence="4" id="KW-0479">Metal-binding</keyword>
<evidence type="ECO:0000259" key="12">
    <source>
        <dbReference type="Pfam" id="PF05425"/>
    </source>
</evidence>
<keyword evidence="14" id="KW-1185">Reference proteome</keyword>
<dbReference type="eggNOG" id="COG2372">
    <property type="taxonomic scope" value="Bacteria"/>
</dbReference>
<comment type="caution">
    <text evidence="13">The sequence shown here is derived from an EMBL/GenBank/DDBJ whole genome shotgun (WGS) entry which is preliminary data.</text>
</comment>
<feature type="chain" id="PRO_5001945496" description="Copper resistance protein CopC" evidence="10">
    <location>
        <begin position="28"/>
        <end position="591"/>
    </location>
</feature>
<dbReference type="OrthoDB" id="2353937at2"/>
<dbReference type="PANTHER" id="PTHR34820">
    <property type="entry name" value="INNER MEMBRANE PROTEIN YEBZ"/>
    <property type="match status" value="1"/>
</dbReference>
<dbReference type="EMBL" id="JQCR01000002">
    <property type="protein sequence ID" value="KGE19258.1"/>
    <property type="molecule type" value="Genomic_DNA"/>
</dbReference>
<dbReference type="SUPFAM" id="SSF81296">
    <property type="entry name" value="E set domains"/>
    <property type="match status" value="1"/>
</dbReference>
<dbReference type="Pfam" id="PF05425">
    <property type="entry name" value="CopD"/>
    <property type="match status" value="1"/>
</dbReference>
<evidence type="ECO:0000313" key="14">
    <source>
        <dbReference type="Proteomes" id="UP000029734"/>
    </source>
</evidence>
<feature type="domain" description="Copper resistance protein D" evidence="12">
    <location>
        <begin position="356"/>
        <end position="462"/>
    </location>
</feature>
<keyword evidence="7" id="KW-0186">Copper</keyword>
<evidence type="ECO:0000256" key="1">
    <source>
        <dbReference type="ARBA" id="ARBA00004651"/>
    </source>
</evidence>
<evidence type="ECO:0000256" key="4">
    <source>
        <dbReference type="ARBA" id="ARBA00022723"/>
    </source>
</evidence>
<evidence type="ECO:0000256" key="10">
    <source>
        <dbReference type="SAM" id="SignalP"/>
    </source>
</evidence>
<evidence type="ECO:0000256" key="9">
    <source>
        <dbReference type="SAM" id="Phobius"/>
    </source>
</evidence>
<dbReference type="GO" id="GO:0006825">
    <property type="term" value="P:copper ion transport"/>
    <property type="evidence" value="ECO:0007669"/>
    <property type="project" value="InterPro"/>
</dbReference>
<organism evidence="13 14">
    <name type="scientific">Paenibacillus wynnii</name>
    <dbReference type="NCBI Taxonomy" id="268407"/>
    <lineage>
        <taxon>Bacteria</taxon>
        <taxon>Bacillati</taxon>
        <taxon>Bacillota</taxon>
        <taxon>Bacilli</taxon>
        <taxon>Bacillales</taxon>
        <taxon>Paenibacillaceae</taxon>
        <taxon>Paenibacillus</taxon>
    </lineage>
</organism>
<gene>
    <name evidence="13" type="ORF">PWYN_07765</name>
</gene>
<dbReference type="InterPro" id="IPR008457">
    <property type="entry name" value="Cu-R_CopD_dom"/>
</dbReference>
<reference evidence="13 14" key="1">
    <citation type="submission" date="2014-08" db="EMBL/GenBank/DDBJ databases">
        <authorList>
            <person name="den Bakker H.C."/>
        </authorList>
    </citation>
    <scope>NUCLEOTIDE SEQUENCE [LARGE SCALE GENOMIC DNA]</scope>
    <source>
        <strain evidence="13 14">DSM 18334</strain>
    </source>
</reference>
<keyword evidence="5 10" id="KW-0732">Signal</keyword>
<comment type="subcellular location">
    <subcellularLocation>
        <location evidence="1">Cell membrane</location>
        <topology evidence="1">Multi-pass membrane protein</topology>
    </subcellularLocation>
</comment>
<dbReference type="GO" id="GO:0005507">
    <property type="term" value="F:copper ion binding"/>
    <property type="evidence" value="ECO:0007669"/>
    <property type="project" value="InterPro"/>
</dbReference>
<protein>
    <recommendedName>
        <fullName evidence="15">Copper resistance protein CopC</fullName>
    </recommendedName>
</protein>
<keyword evidence="3 9" id="KW-0812">Transmembrane</keyword>
<evidence type="ECO:0000259" key="11">
    <source>
        <dbReference type="Pfam" id="PF04234"/>
    </source>
</evidence>
<keyword evidence="2" id="KW-1003">Cell membrane</keyword>
<feature type="transmembrane region" description="Helical" evidence="9">
    <location>
        <begin position="168"/>
        <end position="190"/>
    </location>
</feature>
<feature type="transmembrane region" description="Helical" evidence="9">
    <location>
        <begin position="359"/>
        <end position="382"/>
    </location>
</feature>
<dbReference type="InterPro" id="IPR014755">
    <property type="entry name" value="Cu-Rt/internalin_Ig-like"/>
</dbReference>
<dbReference type="STRING" id="268407.PWYN_07765"/>
<dbReference type="GO" id="GO:0042597">
    <property type="term" value="C:periplasmic space"/>
    <property type="evidence" value="ECO:0007669"/>
    <property type="project" value="InterPro"/>
</dbReference>
<feature type="transmembrane region" description="Helical" evidence="9">
    <location>
        <begin position="318"/>
        <end position="339"/>
    </location>
</feature>
<evidence type="ECO:0000313" key="13">
    <source>
        <dbReference type="EMBL" id="KGE19258.1"/>
    </source>
</evidence>
<dbReference type="InterPro" id="IPR007348">
    <property type="entry name" value="CopC_dom"/>
</dbReference>
<feature type="transmembrane region" description="Helical" evidence="9">
    <location>
        <begin position="210"/>
        <end position="229"/>
    </location>
</feature>
<evidence type="ECO:0000256" key="3">
    <source>
        <dbReference type="ARBA" id="ARBA00022692"/>
    </source>
</evidence>
<evidence type="ECO:0000256" key="6">
    <source>
        <dbReference type="ARBA" id="ARBA00022989"/>
    </source>
</evidence>
<dbReference type="Proteomes" id="UP000029734">
    <property type="component" value="Unassembled WGS sequence"/>
</dbReference>
<dbReference type="Gene3D" id="2.60.40.1220">
    <property type="match status" value="1"/>
</dbReference>